<keyword evidence="8" id="KW-1003">Cell membrane</keyword>
<dbReference type="EMBL" id="CP036281">
    <property type="protein sequence ID" value="QDU82054.1"/>
    <property type="molecule type" value="Genomic_DNA"/>
</dbReference>
<evidence type="ECO:0000256" key="18">
    <source>
        <dbReference type="ARBA" id="ARBA00029893"/>
    </source>
</evidence>
<evidence type="ECO:0000256" key="9">
    <source>
        <dbReference type="ARBA" id="ARBA00022516"/>
    </source>
</evidence>
<evidence type="ECO:0000256" key="6">
    <source>
        <dbReference type="ARBA" id="ARBA00012487"/>
    </source>
</evidence>
<dbReference type="GO" id="GO:0004605">
    <property type="term" value="F:phosphatidate cytidylyltransferase activity"/>
    <property type="evidence" value="ECO:0007669"/>
    <property type="project" value="UniProtKB-EC"/>
</dbReference>
<feature type="transmembrane region" description="Helical" evidence="24">
    <location>
        <begin position="193"/>
        <end position="213"/>
    </location>
</feature>
<evidence type="ECO:0000256" key="11">
    <source>
        <dbReference type="ARBA" id="ARBA00022692"/>
    </source>
</evidence>
<evidence type="ECO:0000256" key="23">
    <source>
        <dbReference type="ARBA" id="ARBA00033406"/>
    </source>
</evidence>
<evidence type="ECO:0000256" key="2">
    <source>
        <dbReference type="ARBA" id="ARBA00004651"/>
    </source>
</evidence>
<evidence type="ECO:0000256" key="20">
    <source>
        <dbReference type="ARBA" id="ARBA00032253"/>
    </source>
</evidence>
<comment type="similarity">
    <text evidence="5">Belongs to the CDS family.</text>
</comment>
<keyword evidence="26" id="KW-1185">Reference proteome</keyword>
<evidence type="ECO:0000313" key="26">
    <source>
        <dbReference type="Proteomes" id="UP000317178"/>
    </source>
</evidence>
<comment type="catalytic activity">
    <reaction evidence="1">
        <text>a 1,2-diacyl-sn-glycero-3-phosphate + CTP + H(+) = a CDP-1,2-diacyl-sn-glycerol + diphosphate</text>
        <dbReference type="Rhea" id="RHEA:16229"/>
        <dbReference type="ChEBI" id="CHEBI:15378"/>
        <dbReference type="ChEBI" id="CHEBI:33019"/>
        <dbReference type="ChEBI" id="CHEBI:37563"/>
        <dbReference type="ChEBI" id="CHEBI:58332"/>
        <dbReference type="ChEBI" id="CHEBI:58608"/>
        <dbReference type="EC" id="2.7.7.41"/>
    </reaction>
</comment>
<keyword evidence="17" id="KW-1208">Phospholipid metabolism</keyword>
<comment type="subcellular location">
    <subcellularLocation>
        <location evidence="2">Cell membrane</location>
        <topology evidence="2">Multi-pass membrane protein</topology>
    </subcellularLocation>
</comment>
<feature type="transmembrane region" description="Helical" evidence="24">
    <location>
        <begin position="153"/>
        <end position="173"/>
    </location>
</feature>
<dbReference type="GO" id="GO:0005886">
    <property type="term" value="C:plasma membrane"/>
    <property type="evidence" value="ECO:0007669"/>
    <property type="project" value="UniProtKB-SubCell"/>
</dbReference>
<evidence type="ECO:0000256" key="15">
    <source>
        <dbReference type="ARBA" id="ARBA00023136"/>
    </source>
</evidence>
<evidence type="ECO:0000256" key="24">
    <source>
        <dbReference type="SAM" id="Phobius"/>
    </source>
</evidence>
<dbReference type="GO" id="GO:0016024">
    <property type="term" value="P:CDP-diacylglycerol biosynthetic process"/>
    <property type="evidence" value="ECO:0007669"/>
    <property type="project" value="TreeGrafter"/>
</dbReference>
<dbReference type="AlphaFoldDB" id="A0A518CS79"/>
<keyword evidence="12 25" id="KW-0548">Nucleotidyltransferase</keyword>
<feature type="transmembrane region" description="Helical" evidence="24">
    <location>
        <begin position="266"/>
        <end position="290"/>
    </location>
</feature>
<keyword evidence="9" id="KW-0444">Lipid biosynthesis</keyword>
<evidence type="ECO:0000256" key="12">
    <source>
        <dbReference type="ARBA" id="ARBA00022695"/>
    </source>
</evidence>
<evidence type="ECO:0000256" key="7">
    <source>
        <dbReference type="ARBA" id="ARBA00019373"/>
    </source>
</evidence>
<evidence type="ECO:0000256" key="5">
    <source>
        <dbReference type="ARBA" id="ARBA00010185"/>
    </source>
</evidence>
<evidence type="ECO:0000256" key="16">
    <source>
        <dbReference type="ARBA" id="ARBA00023209"/>
    </source>
</evidence>
<evidence type="ECO:0000256" key="22">
    <source>
        <dbReference type="ARBA" id="ARBA00032743"/>
    </source>
</evidence>
<dbReference type="KEGG" id="plon:Pla110_38090"/>
<keyword evidence="13 24" id="KW-1133">Transmembrane helix</keyword>
<dbReference type="PANTHER" id="PTHR46382:SF1">
    <property type="entry name" value="PHOSPHATIDATE CYTIDYLYLTRANSFERASE"/>
    <property type="match status" value="1"/>
</dbReference>
<feature type="transmembrane region" description="Helical" evidence="24">
    <location>
        <begin position="31"/>
        <end position="48"/>
    </location>
</feature>
<reference evidence="25 26" key="1">
    <citation type="submission" date="2019-02" db="EMBL/GenBank/DDBJ databases">
        <title>Deep-cultivation of Planctomycetes and their phenomic and genomic characterization uncovers novel biology.</title>
        <authorList>
            <person name="Wiegand S."/>
            <person name="Jogler M."/>
            <person name="Boedeker C."/>
            <person name="Pinto D."/>
            <person name="Vollmers J."/>
            <person name="Rivas-Marin E."/>
            <person name="Kohn T."/>
            <person name="Peeters S.H."/>
            <person name="Heuer A."/>
            <person name="Rast P."/>
            <person name="Oberbeckmann S."/>
            <person name="Bunk B."/>
            <person name="Jeske O."/>
            <person name="Meyerdierks A."/>
            <person name="Storesund J.E."/>
            <person name="Kallscheuer N."/>
            <person name="Luecker S."/>
            <person name="Lage O.M."/>
            <person name="Pohl T."/>
            <person name="Merkel B.J."/>
            <person name="Hornburger P."/>
            <person name="Mueller R.-W."/>
            <person name="Bruemmer F."/>
            <person name="Labrenz M."/>
            <person name="Spormann A.M."/>
            <person name="Op den Camp H."/>
            <person name="Overmann J."/>
            <person name="Amann R."/>
            <person name="Jetten M.S.M."/>
            <person name="Mascher T."/>
            <person name="Medema M.H."/>
            <person name="Devos D.P."/>
            <person name="Kaster A.-K."/>
            <person name="Ovreas L."/>
            <person name="Rohde M."/>
            <person name="Galperin M.Y."/>
            <person name="Jogler C."/>
        </authorList>
    </citation>
    <scope>NUCLEOTIDE SEQUENCE [LARGE SCALE GENOMIC DNA]</scope>
    <source>
        <strain evidence="25 26">Pla110</strain>
    </source>
</reference>
<organism evidence="25 26">
    <name type="scientific">Polystyrenella longa</name>
    <dbReference type="NCBI Taxonomy" id="2528007"/>
    <lineage>
        <taxon>Bacteria</taxon>
        <taxon>Pseudomonadati</taxon>
        <taxon>Planctomycetota</taxon>
        <taxon>Planctomycetia</taxon>
        <taxon>Planctomycetales</taxon>
        <taxon>Planctomycetaceae</taxon>
        <taxon>Polystyrenella</taxon>
    </lineage>
</organism>
<evidence type="ECO:0000256" key="1">
    <source>
        <dbReference type="ARBA" id="ARBA00001698"/>
    </source>
</evidence>
<feature type="transmembrane region" description="Helical" evidence="24">
    <location>
        <begin position="127"/>
        <end position="147"/>
    </location>
</feature>
<protein>
    <recommendedName>
        <fullName evidence="7">Phosphatidate cytidylyltransferase</fullName>
        <ecNumber evidence="6">2.7.7.41</ecNumber>
    </recommendedName>
    <alternativeName>
        <fullName evidence="20">CDP-DAG synthase</fullName>
    </alternativeName>
    <alternativeName>
        <fullName evidence="22">CDP-DG synthase</fullName>
    </alternativeName>
    <alternativeName>
        <fullName evidence="18">CDP-diacylglycerol synthase</fullName>
    </alternativeName>
    <alternativeName>
        <fullName evidence="21">CDP-diglyceride pyrophosphorylase</fullName>
    </alternativeName>
    <alternativeName>
        <fullName evidence="23">CDP-diglyceride synthase</fullName>
    </alternativeName>
    <alternativeName>
        <fullName evidence="19">CTP:phosphatidate cytidylyltransferase</fullName>
    </alternativeName>
</protein>
<dbReference type="RefSeq" id="WP_144997916.1">
    <property type="nucleotide sequence ID" value="NZ_CP036281.1"/>
</dbReference>
<comment type="pathway">
    <text evidence="3">Phospholipid metabolism; CDP-diacylglycerol biosynthesis; CDP-diacylglycerol from sn-glycerol 3-phosphate: step 3/3.</text>
</comment>
<evidence type="ECO:0000313" key="25">
    <source>
        <dbReference type="EMBL" id="QDU82054.1"/>
    </source>
</evidence>
<dbReference type="Pfam" id="PF01148">
    <property type="entry name" value="CTP_transf_1"/>
    <property type="match status" value="1"/>
</dbReference>
<evidence type="ECO:0000256" key="19">
    <source>
        <dbReference type="ARBA" id="ARBA00031825"/>
    </source>
</evidence>
<comment type="pathway">
    <text evidence="4">Lipid metabolism.</text>
</comment>
<evidence type="ECO:0000256" key="17">
    <source>
        <dbReference type="ARBA" id="ARBA00023264"/>
    </source>
</evidence>
<keyword evidence="16" id="KW-0594">Phospholipid biosynthesis</keyword>
<keyword evidence="10 25" id="KW-0808">Transferase</keyword>
<evidence type="ECO:0000256" key="10">
    <source>
        <dbReference type="ARBA" id="ARBA00022679"/>
    </source>
</evidence>
<evidence type="ECO:0000256" key="14">
    <source>
        <dbReference type="ARBA" id="ARBA00023098"/>
    </source>
</evidence>
<keyword evidence="14" id="KW-0443">Lipid metabolism</keyword>
<accession>A0A518CS79</accession>
<evidence type="ECO:0000256" key="13">
    <source>
        <dbReference type="ARBA" id="ARBA00022989"/>
    </source>
</evidence>
<feature type="transmembrane region" description="Helical" evidence="24">
    <location>
        <begin position="60"/>
        <end position="78"/>
    </location>
</feature>
<evidence type="ECO:0000256" key="3">
    <source>
        <dbReference type="ARBA" id="ARBA00005119"/>
    </source>
</evidence>
<keyword evidence="15 24" id="KW-0472">Membrane</keyword>
<feature type="transmembrane region" description="Helical" evidence="24">
    <location>
        <begin position="90"/>
        <end position="107"/>
    </location>
</feature>
<dbReference type="EC" id="2.7.7.41" evidence="6"/>
<dbReference type="OrthoDB" id="9799199at2"/>
<name>A0A518CS79_9PLAN</name>
<evidence type="ECO:0000256" key="8">
    <source>
        <dbReference type="ARBA" id="ARBA00022475"/>
    </source>
</evidence>
<dbReference type="Proteomes" id="UP000317178">
    <property type="component" value="Chromosome"/>
</dbReference>
<dbReference type="PANTHER" id="PTHR46382">
    <property type="entry name" value="PHOSPHATIDATE CYTIDYLYLTRANSFERASE"/>
    <property type="match status" value="1"/>
</dbReference>
<keyword evidence="11 24" id="KW-0812">Transmembrane</keyword>
<gene>
    <name evidence="25" type="primary">cdsA_2</name>
    <name evidence="25" type="ORF">Pla110_38090</name>
</gene>
<proteinExistence type="inferred from homology"/>
<evidence type="ECO:0000256" key="21">
    <source>
        <dbReference type="ARBA" id="ARBA00032396"/>
    </source>
</evidence>
<feature type="transmembrane region" description="Helical" evidence="24">
    <location>
        <begin position="225"/>
        <end position="246"/>
    </location>
</feature>
<sequence>MLAWRLGISAILIPLLFLLFRVDLRAGEEALILWAFCLLVLIRSTFELKTLLTRRNMQPTWLVPTLLAGLTVTSGWMPHWFNFAAPWNESLVWISMASSLSILLFFLNRAILFREPGQQMETLGAELLMFTYLGVLIAVTTQLRWVAGASMGYLAIGSLIFAAKGGDIGAYFLGRYFGKAKLIPRLSPGKTRVGGYGALLGGGLASVLWFHFATGQFMPGQDPPALWATLLYGVIIAIVGLVGDLAESLIKRDCEQKDSAALMPAFGGLLDLIDSVIYAGPVALLLWYILPLQTW</sequence>
<evidence type="ECO:0000256" key="4">
    <source>
        <dbReference type="ARBA" id="ARBA00005189"/>
    </source>
</evidence>